<evidence type="ECO:0000313" key="4">
    <source>
        <dbReference type="Proteomes" id="UP000282312"/>
    </source>
</evidence>
<sequence>MNLTALRTLLPVAALAGLAACATPSPTPAAGASTTPPADTAPAAPASPATPPSAVNASPTHSPPSGTTPAACPVSAATLQAASGLPSTHRIDPDQIRCARQWATAGVLAVDPGMQGDGVLLFKHSDGRWQKVGEGSALECTPFGIPPEIGDQVGCRDH</sequence>
<dbReference type="EMBL" id="QGSZ01000217">
    <property type="protein sequence ID" value="RQX01920.1"/>
    <property type="molecule type" value="Genomic_DNA"/>
</dbReference>
<name>A0A3N9WMD6_9ACTN</name>
<reference evidence="3 4" key="1">
    <citation type="submission" date="2018-05" db="EMBL/GenBank/DDBJ databases">
        <title>Micromonospora from Atacama Desert.</title>
        <authorList>
            <person name="Carro L."/>
            <person name="Goodfellow M."/>
            <person name="Klenk H.-P."/>
        </authorList>
    </citation>
    <scope>NUCLEOTIDE SEQUENCE [LARGE SCALE GENOMIC DNA]</scope>
    <source>
        <strain evidence="3 4">LB39</strain>
    </source>
</reference>
<keyword evidence="2" id="KW-0732">Signal</keyword>
<feature type="region of interest" description="Disordered" evidence="1">
    <location>
        <begin position="24"/>
        <end position="72"/>
    </location>
</feature>
<feature type="chain" id="PRO_5039692523" evidence="2">
    <location>
        <begin position="30"/>
        <end position="158"/>
    </location>
</feature>
<dbReference type="RefSeq" id="WP_124773640.1">
    <property type="nucleotide sequence ID" value="NZ_JBEZFR010000013.1"/>
</dbReference>
<gene>
    <name evidence="3" type="ORF">DLJ59_17170</name>
</gene>
<keyword evidence="4" id="KW-1185">Reference proteome</keyword>
<dbReference type="PROSITE" id="PS51257">
    <property type="entry name" value="PROKAR_LIPOPROTEIN"/>
    <property type="match status" value="1"/>
</dbReference>
<evidence type="ECO:0000313" key="3">
    <source>
        <dbReference type="EMBL" id="RQX01920.1"/>
    </source>
</evidence>
<organism evidence="3 4">
    <name type="scientific">Micromonospora inaquosa</name>
    <dbReference type="NCBI Taxonomy" id="2203716"/>
    <lineage>
        <taxon>Bacteria</taxon>
        <taxon>Bacillati</taxon>
        <taxon>Actinomycetota</taxon>
        <taxon>Actinomycetes</taxon>
        <taxon>Micromonosporales</taxon>
        <taxon>Micromonosporaceae</taxon>
        <taxon>Micromonospora</taxon>
    </lineage>
</organism>
<proteinExistence type="predicted"/>
<dbReference type="OrthoDB" id="3398728at2"/>
<protein>
    <submittedName>
        <fullName evidence="3">Uncharacterized protein</fullName>
    </submittedName>
</protein>
<evidence type="ECO:0000256" key="1">
    <source>
        <dbReference type="SAM" id="MobiDB-lite"/>
    </source>
</evidence>
<comment type="caution">
    <text evidence="3">The sequence shown here is derived from an EMBL/GenBank/DDBJ whole genome shotgun (WGS) entry which is preliminary data.</text>
</comment>
<evidence type="ECO:0000256" key="2">
    <source>
        <dbReference type="SAM" id="SignalP"/>
    </source>
</evidence>
<feature type="signal peptide" evidence="2">
    <location>
        <begin position="1"/>
        <end position="29"/>
    </location>
</feature>
<feature type="compositionally biased region" description="Low complexity" evidence="1">
    <location>
        <begin position="24"/>
        <end position="71"/>
    </location>
</feature>
<accession>A0A3N9WMD6</accession>
<dbReference type="Proteomes" id="UP000282312">
    <property type="component" value="Unassembled WGS sequence"/>
</dbReference>
<dbReference type="AlphaFoldDB" id="A0A3N9WMD6"/>